<dbReference type="InterPro" id="IPR036390">
    <property type="entry name" value="WH_DNA-bd_sf"/>
</dbReference>
<dbReference type="GO" id="GO:0006508">
    <property type="term" value="P:proteolysis"/>
    <property type="evidence" value="ECO:0007669"/>
    <property type="project" value="InterPro"/>
</dbReference>
<dbReference type="InterPro" id="IPR006199">
    <property type="entry name" value="LexA_DNA-bd_dom"/>
</dbReference>
<dbReference type="PANTHER" id="PTHR33516">
    <property type="entry name" value="LEXA REPRESSOR"/>
    <property type="match status" value="1"/>
</dbReference>
<dbReference type="Proteomes" id="UP000317178">
    <property type="component" value="Chromosome"/>
</dbReference>
<accession>A0A518CTU7</accession>
<organism evidence="2 3">
    <name type="scientific">Polystyrenella longa</name>
    <dbReference type="NCBI Taxonomy" id="2528007"/>
    <lineage>
        <taxon>Bacteria</taxon>
        <taxon>Pseudomonadati</taxon>
        <taxon>Planctomycetota</taxon>
        <taxon>Planctomycetia</taxon>
        <taxon>Planctomycetales</taxon>
        <taxon>Planctomycetaceae</taxon>
        <taxon>Polystyrenella</taxon>
    </lineage>
</organism>
<dbReference type="EMBL" id="CP036281">
    <property type="protein sequence ID" value="QDU82635.1"/>
    <property type="molecule type" value="Genomic_DNA"/>
</dbReference>
<gene>
    <name evidence="2" type="primary">lexA_2</name>
    <name evidence="2" type="ORF">Pla110_43960</name>
</gene>
<keyword evidence="2" id="KW-0378">Hydrolase</keyword>
<dbReference type="RefSeq" id="WP_144999001.1">
    <property type="nucleotide sequence ID" value="NZ_CP036281.1"/>
</dbReference>
<dbReference type="PANTHER" id="PTHR33516:SF2">
    <property type="entry name" value="LEXA REPRESSOR-RELATED"/>
    <property type="match status" value="1"/>
</dbReference>
<dbReference type="Gene3D" id="1.10.10.10">
    <property type="entry name" value="Winged helix-like DNA-binding domain superfamily/Winged helix DNA-binding domain"/>
    <property type="match status" value="1"/>
</dbReference>
<reference evidence="2 3" key="1">
    <citation type="submission" date="2019-02" db="EMBL/GenBank/DDBJ databases">
        <title>Deep-cultivation of Planctomycetes and their phenomic and genomic characterization uncovers novel biology.</title>
        <authorList>
            <person name="Wiegand S."/>
            <person name="Jogler M."/>
            <person name="Boedeker C."/>
            <person name="Pinto D."/>
            <person name="Vollmers J."/>
            <person name="Rivas-Marin E."/>
            <person name="Kohn T."/>
            <person name="Peeters S.H."/>
            <person name="Heuer A."/>
            <person name="Rast P."/>
            <person name="Oberbeckmann S."/>
            <person name="Bunk B."/>
            <person name="Jeske O."/>
            <person name="Meyerdierks A."/>
            <person name="Storesund J.E."/>
            <person name="Kallscheuer N."/>
            <person name="Luecker S."/>
            <person name="Lage O.M."/>
            <person name="Pohl T."/>
            <person name="Merkel B.J."/>
            <person name="Hornburger P."/>
            <person name="Mueller R.-W."/>
            <person name="Bruemmer F."/>
            <person name="Labrenz M."/>
            <person name="Spormann A.M."/>
            <person name="Op den Camp H."/>
            <person name="Overmann J."/>
            <person name="Amann R."/>
            <person name="Jetten M.S.M."/>
            <person name="Mascher T."/>
            <person name="Medema M.H."/>
            <person name="Devos D.P."/>
            <person name="Kaster A.-K."/>
            <person name="Ovreas L."/>
            <person name="Rohde M."/>
            <person name="Galperin M.Y."/>
            <person name="Jogler C."/>
        </authorList>
    </citation>
    <scope>NUCLEOTIDE SEQUENCE [LARGE SCALE GENOMIC DNA]</scope>
    <source>
        <strain evidence="2 3">Pla110</strain>
    </source>
</reference>
<dbReference type="GO" id="GO:0004252">
    <property type="term" value="F:serine-type endopeptidase activity"/>
    <property type="evidence" value="ECO:0007669"/>
    <property type="project" value="UniProtKB-EC"/>
</dbReference>
<dbReference type="KEGG" id="plon:Pla110_43960"/>
<evidence type="ECO:0000313" key="2">
    <source>
        <dbReference type="EMBL" id="QDU82635.1"/>
    </source>
</evidence>
<protein>
    <submittedName>
        <fullName evidence="2">LexA repressor</fullName>
        <ecNumber evidence="2">3.4.21.88</ecNumber>
    </submittedName>
</protein>
<sequence>MSIESLTPRQKEIFDFIVDYKAEKQSSPSFREIGKRFGIGSPNGVACHLNALEKKGLITRFPGEARGIKVNVDLPENKSPILEALDKGFAVHISNGRKGFIASLSRMNPNEPAVIAFGDTFRNCIADIAEKLKPF</sequence>
<dbReference type="InterPro" id="IPR050077">
    <property type="entry name" value="LexA_repressor"/>
</dbReference>
<evidence type="ECO:0000313" key="3">
    <source>
        <dbReference type="Proteomes" id="UP000317178"/>
    </source>
</evidence>
<dbReference type="SUPFAM" id="SSF46785">
    <property type="entry name" value="Winged helix' DNA-binding domain"/>
    <property type="match status" value="1"/>
</dbReference>
<dbReference type="InterPro" id="IPR036388">
    <property type="entry name" value="WH-like_DNA-bd_sf"/>
</dbReference>
<feature type="domain" description="LexA repressor DNA-binding" evidence="1">
    <location>
        <begin position="4"/>
        <end position="67"/>
    </location>
</feature>
<name>A0A518CTU7_9PLAN</name>
<proteinExistence type="predicted"/>
<dbReference type="Pfam" id="PF01726">
    <property type="entry name" value="LexA_DNA_bind"/>
    <property type="match status" value="1"/>
</dbReference>
<dbReference type="OrthoDB" id="287394at2"/>
<dbReference type="EC" id="3.4.21.88" evidence="2"/>
<dbReference type="AlphaFoldDB" id="A0A518CTU7"/>
<evidence type="ECO:0000259" key="1">
    <source>
        <dbReference type="Pfam" id="PF01726"/>
    </source>
</evidence>
<keyword evidence="3" id="KW-1185">Reference proteome</keyword>